<organism evidence="1 2">
    <name type="scientific">Salinibacter ruber</name>
    <dbReference type="NCBI Taxonomy" id="146919"/>
    <lineage>
        <taxon>Bacteria</taxon>
        <taxon>Pseudomonadati</taxon>
        <taxon>Rhodothermota</taxon>
        <taxon>Rhodothermia</taxon>
        <taxon>Rhodothermales</taxon>
        <taxon>Salinibacteraceae</taxon>
        <taxon>Salinibacter</taxon>
    </lineage>
</organism>
<accession>A0A9X2V7T6</accession>
<sequence>MRALGTKKQVERLAASPPTACLAVLVGVVLLLPGCDLAEEEGLGRLAGSWQVTGLSVDGTSVTAQLDAQYDRLVLTLRRGADGRDFFSLTGRREGEGGVRTVQGTFDKDDGELTLRPRQGSGTSGHGTLPGPIEVDYAISSSEEPPSPGGQSSALFLELRAEEGRSEDALLDLIRLPIQGAVDRARVRLSKG</sequence>
<evidence type="ECO:0000313" key="2">
    <source>
        <dbReference type="Proteomes" id="UP001155144"/>
    </source>
</evidence>
<proteinExistence type="predicted"/>
<dbReference type="AlphaFoldDB" id="A0A9X2V7T6"/>
<dbReference type="EMBL" id="JANUBL010000013">
    <property type="protein sequence ID" value="MCS4122932.1"/>
    <property type="molecule type" value="Genomic_DNA"/>
</dbReference>
<comment type="caution">
    <text evidence="1">The sequence shown here is derived from an EMBL/GenBank/DDBJ whole genome shotgun (WGS) entry which is preliminary data.</text>
</comment>
<reference evidence="1" key="1">
    <citation type="submission" date="2022-08" db="EMBL/GenBank/DDBJ databases">
        <title>Genomic Encyclopedia of Type Strains, Phase V (KMG-V): Genome sequencing to study the core and pangenomes of soil and plant-associated prokaryotes.</title>
        <authorList>
            <person name="Whitman W."/>
        </authorList>
    </citation>
    <scope>NUCLEOTIDE SEQUENCE</scope>
    <source>
        <strain evidence="1">SP3026</strain>
    </source>
</reference>
<evidence type="ECO:0000313" key="1">
    <source>
        <dbReference type="EMBL" id="MCS4122932.1"/>
    </source>
</evidence>
<name>A0A9X2V7T6_9BACT</name>
<dbReference type="RefSeq" id="WP_259040560.1">
    <property type="nucleotide sequence ID" value="NZ_JANUBL010000013.1"/>
</dbReference>
<gene>
    <name evidence="1" type="ORF">GGP45_003300</name>
</gene>
<dbReference type="Proteomes" id="UP001155144">
    <property type="component" value="Unassembled WGS sequence"/>
</dbReference>
<protein>
    <submittedName>
        <fullName evidence="1">Uncharacterized protein</fullName>
    </submittedName>
</protein>